<organism evidence="2 3">
    <name type="scientific">Trichogramma kaykai</name>
    <dbReference type="NCBI Taxonomy" id="54128"/>
    <lineage>
        <taxon>Eukaryota</taxon>
        <taxon>Metazoa</taxon>
        <taxon>Ecdysozoa</taxon>
        <taxon>Arthropoda</taxon>
        <taxon>Hexapoda</taxon>
        <taxon>Insecta</taxon>
        <taxon>Pterygota</taxon>
        <taxon>Neoptera</taxon>
        <taxon>Endopterygota</taxon>
        <taxon>Hymenoptera</taxon>
        <taxon>Apocrita</taxon>
        <taxon>Proctotrupomorpha</taxon>
        <taxon>Chalcidoidea</taxon>
        <taxon>Trichogrammatidae</taxon>
        <taxon>Trichogramma</taxon>
    </lineage>
</organism>
<evidence type="ECO:0000313" key="3">
    <source>
        <dbReference type="Proteomes" id="UP001627154"/>
    </source>
</evidence>
<protein>
    <submittedName>
        <fullName evidence="2">Uncharacterized protein</fullName>
    </submittedName>
</protein>
<keyword evidence="3" id="KW-1185">Reference proteome</keyword>
<comment type="caution">
    <text evidence="2">The sequence shown here is derived from an EMBL/GenBank/DDBJ whole genome shotgun (WGS) entry which is preliminary data.</text>
</comment>
<name>A0ABD2X3S4_9HYME</name>
<evidence type="ECO:0000313" key="2">
    <source>
        <dbReference type="EMBL" id="KAL3399419.1"/>
    </source>
</evidence>
<dbReference type="AlphaFoldDB" id="A0ABD2X3S4"/>
<sequence>MANHRDCLKSVHSSYCCGYIASWKSFSKLIGECTNIEDIVDERFVNEERMKTESCTYKLLGDTFVDPFAHLRLTEDNLYTNKKVITRQQDKKGPKKKKSAPRTDAADVEESEDAPATAAAPPRKRTKKKKTT</sequence>
<feature type="region of interest" description="Disordered" evidence="1">
    <location>
        <begin position="84"/>
        <end position="132"/>
    </location>
</feature>
<dbReference type="Proteomes" id="UP001627154">
    <property type="component" value="Unassembled WGS sequence"/>
</dbReference>
<proteinExistence type="predicted"/>
<accession>A0ABD2X3S4</accession>
<dbReference type="EMBL" id="JBJJXI010000055">
    <property type="protein sequence ID" value="KAL3399419.1"/>
    <property type="molecule type" value="Genomic_DNA"/>
</dbReference>
<evidence type="ECO:0000256" key="1">
    <source>
        <dbReference type="SAM" id="MobiDB-lite"/>
    </source>
</evidence>
<reference evidence="2 3" key="1">
    <citation type="journal article" date="2024" name="bioRxiv">
        <title>A reference genome for Trichogramma kaykai: A tiny desert-dwelling parasitoid wasp with competing sex-ratio distorters.</title>
        <authorList>
            <person name="Culotta J."/>
            <person name="Lindsey A.R."/>
        </authorList>
    </citation>
    <scope>NUCLEOTIDE SEQUENCE [LARGE SCALE GENOMIC DNA]</scope>
    <source>
        <strain evidence="2 3">KSX58</strain>
    </source>
</reference>
<gene>
    <name evidence="2" type="ORF">TKK_006707</name>
</gene>
<feature type="compositionally biased region" description="Basic residues" evidence="1">
    <location>
        <begin position="122"/>
        <end position="132"/>
    </location>
</feature>